<evidence type="ECO:0000313" key="2">
    <source>
        <dbReference type="Proteomes" id="UP001595816"/>
    </source>
</evidence>
<dbReference type="EMBL" id="JBHSAY010000005">
    <property type="protein sequence ID" value="MFC4130125.1"/>
    <property type="molecule type" value="Genomic_DNA"/>
</dbReference>
<dbReference type="InterPro" id="IPR021373">
    <property type="entry name" value="DUF2993"/>
</dbReference>
<comment type="caution">
    <text evidence="1">The sequence shown here is derived from an EMBL/GenBank/DDBJ whole genome shotgun (WGS) entry which is preliminary data.</text>
</comment>
<dbReference type="Pfam" id="PF11209">
    <property type="entry name" value="LmeA"/>
    <property type="match status" value="1"/>
</dbReference>
<accession>A0ABV8LGR7</accession>
<dbReference type="Proteomes" id="UP001595816">
    <property type="component" value="Unassembled WGS sequence"/>
</dbReference>
<reference evidence="2" key="1">
    <citation type="journal article" date="2019" name="Int. J. Syst. Evol. Microbiol.">
        <title>The Global Catalogue of Microorganisms (GCM) 10K type strain sequencing project: providing services to taxonomists for standard genome sequencing and annotation.</title>
        <authorList>
            <consortium name="The Broad Institute Genomics Platform"/>
            <consortium name="The Broad Institute Genome Sequencing Center for Infectious Disease"/>
            <person name="Wu L."/>
            <person name="Ma J."/>
        </authorList>
    </citation>
    <scope>NUCLEOTIDE SEQUENCE [LARGE SCALE GENOMIC DNA]</scope>
    <source>
        <strain evidence="2">CGMCC 4.7289</strain>
    </source>
</reference>
<gene>
    <name evidence="1" type="ORF">ACFOZ4_05840</name>
</gene>
<organism evidence="1 2">
    <name type="scientific">Hamadaea flava</name>
    <dbReference type="NCBI Taxonomy" id="1742688"/>
    <lineage>
        <taxon>Bacteria</taxon>
        <taxon>Bacillati</taxon>
        <taxon>Actinomycetota</taxon>
        <taxon>Actinomycetes</taxon>
        <taxon>Micromonosporales</taxon>
        <taxon>Micromonosporaceae</taxon>
        <taxon>Hamadaea</taxon>
    </lineage>
</organism>
<sequence>MRRFLITAVVLVLIVGVGVFAMDRAVAAYAEDQIKQQTVAEVSRRGMSSGEPSVDVGGFPFITEVMSGKYDQIVIVLPNLAGQGITLPKFTLTASGVNAPLDALRSGEGTITADKVTGTSVVPWDVVVKQTKFKGLTLAADADGTLRVSGEATLGGFSIPLTGKAKVTLAGPTKLRVQVTELNGTDANLNALVKSLIAAYQDKLVFDVALPKLPYDLKLQKINATPDGLDITAYAENVPLNQ</sequence>
<protein>
    <submittedName>
        <fullName evidence="1">DUF2993 domain-containing protein</fullName>
    </submittedName>
</protein>
<proteinExistence type="predicted"/>
<dbReference type="RefSeq" id="WP_253758493.1">
    <property type="nucleotide sequence ID" value="NZ_JAMZDZ010000001.1"/>
</dbReference>
<name>A0ABV8LGR7_9ACTN</name>
<keyword evidence="2" id="KW-1185">Reference proteome</keyword>
<evidence type="ECO:0000313" key="1">
    <source>
        <dbReference type="EMBL" id="MFC4130125.1"/>
    </source>
</evidence>